<sequence>MLSKALQKLQLSRDRSKDNNPSPTIASLARIASIESHSPLPTQSPPFFTLSLDILSLILQYLTFRDRVSLSLSTKGLRHLCPPIPPSKCPKDISRARCITRIHRRIFTPVSYYTPSNPYKCPYCSHVLCPPTCSTALLLDSATGIFYPPSLYPIHLAGFKYSKQSQASNNKDSKRWQYSTIWCTHHRCPRDTTLTQKPPLLTSLTSSASSSLALSSSSSSSSSTPQKISTGSERFLAEYENQDTFAALNKKQYHLCFSSPSWLTGYKPEYELPARVIKTRRGDDISSDLKLAGVQKYGYLDEIERRVVLDAEAGDVEEGKKIKIVKGWLQPSYERVSYESICLHCYKPLGTASKSLWALDFPDYCDCNGFQSHDGSGNTTRDDIPDTQGTETSSSSSTPPIKKKLPGCKLCGTSTVKFTLIEVFDLLREKISLTKSTLRQKYYRLFLATECLILPCPPSPHPSKTPIEKERIYPLSSTLSSTYISIVRGLTGKDYIIRPLPAPPRIGITDLPYTVLRRILEILLEEMETVYSYYQAMQSSYVFLKAYYRGPLGKGTLKRLQERYTYSRGVSWPAPFPQDPRQVG</sequence>
<protein>
    <recommendedName>
        <fullName evidence="2">F-box domain-containing protein</fullName>
    </recommendedName>
</protein>
<proteinExistence type="predicted"/>
<name>A0AAN8NE14_9PEZI</name>
<dbReference type="EMBL" id="JAVHJM010000005">
    <property type="protein sequence ID" value="KAK6513721.1"/>
    <property type="molecule type" value="Genomic_DNA"/>
</dbReference>
<feature type="domain" description="F-box" evidence="2">
    <location>
        <begin position="50"/>
        <end position="81"/>
    </location>
</feature>
<feature type="region of interest" description="Disordered" evidence="1">
    <location>
        <begin position="376"/>
        <end position="402"/>
    </location>
</feature>
<evidence type="ECO:0000259" key="2">
    <source>
        <dbReference type="Pfam" id="PF00646"/>
    </source>
</evidence>
<dbReference type="AlphaFoldDB" id="A0AAN8NE14"/>
<dbReference type="InterPro" id="IPR001810">
    <property type="entry name" value="F-box_dom"/>
</dbReference>
<dbReference type="Pfam" id="PF00646">
    <property type="entry name" value="F-box"/>
    <property type="match status" value="1"/>
</dbReference>
<evidence type="ECO:0000256" key="1">
    <source>
        <dbReference type="SAM" id="MobiDB-lite"/>
    </source>
</evidence>
<reference evidence="3 4" key="1">
    <citation type="submission" date="2019-10" db="EMBL/GenBank/DDBJ databases">
        <authorList>
            <person name="Palmer J.M."/>
        </authorList>
    </citation>
    <scope>NUCLEOTIDE SEQUENCE [LARGE SCALE GENOMIC DNA]</scope>
    <source>
        <strain evidence="3 4">TWF506</strain>
    </source>
</reference>
<gene>
    <name evidence="3" type="ORF">TWF506_008160</name>
</gene>
<evidence type="ECO:0000313" key="3">
    <source>
        <dbReference type="EMBL" id="KAK6513721.1"/>
    </source>
</evidence>
<comment type="caution">
    <text evidence="3">The sequence shown here is derived from an EMBL/GenBank/DDBJ whole genome shotgun (WGS) entry which is preliminary data.</text>
</comment>
<dbReference type="Proteomes" id="UP001307849">
    <property type="component" value="Unassembled WGS sequence"/>
</dbReference>
<keyword evidence="4" id="KW-1185">Reference proteome</keyword>
<accession>A0AAN8NE14</accession>
<evidence type="ECO:0000313" key="4">
    <source>
        <dbReference type="Proteomes" id="UP001307849"/>
    </source>
</evidence>
<organism evidence="3 4">
    <name type="scientific">Arthrobotrys conoides</name>
    <dbReference type="NCBI Taxonomy" id="74498"/>
    <lineage>
        <taxon>Eukaryota</taxon>
        <taxon>Fungi</taxon>
        <taxon>Dikarya</taxon>
        <taxon>Ascomycota</taxon>
        <taxon>Pezizomycotina</taxon>
        <taxon>Orbiliomycetes</taxon>
        <taxon>Orbiliales</taxon>
        <taxon>Orbiliaceae</taxon>
        <taxon>Arthrobotrys</taxon>
    </lineage>
</organism>